<reference evidence="1 2" key="1">
    <citation type="journal article" date="2020" name="Mol. Biol. Evol.">
        <title>Distinct Expression and Methylation Patterns for Genes with Different Fates following a Single Whole-Genome Duplication in Flowering Plants.</title>
        <authorList>
            <person name="Shi T."/>
            <person name="Rahmani R.S."/>
            <person name="Gugger P.F."/>
            <person name="Wang M."/>
            <person name="Li H."/>
            <person name="Zhang Y."/>
            <person name="Li Z."/>
            <person name="Wang Q."/>
            <person name="Van de Peer Y."/>
            <person name="Marchal K."/>
            <person name="Chen J."/>
        </authorList>
    </citation>
    <scope>NUCLEOTIDE SEQUENCE [LARGE SCALE GENOMIC DNA]</scope>
    <source>
        <tissue evidence="1">Leaf</tissue>
    </source>
</reference>
<name>A0A822YVH2_NELNU</name>
<comment type="caution">
    <text evidence="1">The sequence shown here is derived from an EMBL/GenBank/DDBJ whole genome shotgun (WGS) entry which is preliminary data.</text>
</comment>
<proteinExistence type="predicted"/>
<gene>
    <name evidence="1" type="ORF">HUJ06_008715</name>
</gene>
<organism evidence="1 2">
    <name type="scientific">Nelumbo nucifera</name>
    <name type="common">Sacred lotus</name>
    <dbReference type="NCBI Taxonomy" id="4432"/>
    <lineage>
        <taxon>Eukaryota</taxon>
        <taxon>Viridiplantae</taxon>
        <taxon>Streptophyta</taxon>
        <taxon>Embryophyta</taxon>
        <taxon>Tracheophyta</taxon>
        <taxon>Spermatophyta</taxon>
        <taxon>Magnoliopsida</taxon>
        <taxon>Proteales</taxon>
        <taxon>Nelumbonaceae</taxon>
        <taxon>Nelumbo</taxon>
    </lineage>
</organism>
<evidence type="ECO:0000313" key="1">
    <source>
        <dbReference type="EMBL" id="DAD38074.1"/>
    </source>
</evidence>
<sequence length="30" mass="3801">MKRRKSSEADQKRKVLLSTYIYIYIYVYRK</sequence>
<dbReference type="AlphaFoldDB" id="A0A822YVH2"/>
<accession>A0A822YVH2</accession>
<dbReference type="EMBL" id="DUZY01000004">
    <property type="protein sequence ID" value="DAD38074.1"/>
    <property type="molecule type" value="Genomic_DNA"/>
</dbReference>
<evidence type="ECO:0000313" key="2">
    <source>
        <dbReference type="Proteomes" id="UP000607653"/>
    </source>
</evidence>
<dbReference type="Proteomes" id="UP000607653">
    <property type="component" value="Unassembled WGS sequence"/>
</dbReference>
<protein>
    <submittedName>
        <fullName evidence="1">Uncharacterized protein</fullName>
    </submittedName>
</protein>
<keyword evidence="2" id="KW-1185">Reference proteome</keyword>